<dbReference type="EMBL" id="VTWT01000002">
    <property type="protein sequence ID" value="KAA9340704.1"/>
    <property type="molecule type" value="Genomic_DNA"/>
</dbReference>
<organism evidence="1 2">
    <name type="scientific">Adhaeribacter soli</name>
    <dbReference type="NCBI Taxonomy" id="2607655"/>
    <lineage>
        <taxon>Bacteria</taxon>
        <taxon>Pseudomonadati</taxon>
        <taxon>Bacteroidota</taxon>
        <taxon>Cytophagia</taxon>
        <taxon>Cytophagales</taxon>
        <taxon>Hymenobacteraceae</taxon>
        <taxon>Adhaeribacter</taxon>
    </lineage>
</organism>
<dbReference type="RefSeq" id="WP_150902631.1">
    <property type="nucleotide sequence ID" value="NZ_VTWT01000002.1"/>
</dbReference>
<accession>A0A5N1J4B7</accession>
<proteinExistence type="predicted"/>
<evidence type="ECO:0000313" key="2">
    <source>
        <dbReference type="Proteomes" id="UP000326570"/>
    </source>
</evidence>
<gene>
    <name evidence="1" type="ORF">F0P94_04565</name>
</gene>
<evidence type="ECO:0000313" key="1">
    <source>
        <dbReference type="EMBL" id="KAA9340704.1"/>
    </source>
</evidence>
<reference evidence="1 2" key="1">
    <citation type="submission" date="2019-09" db="EMBL/GenBank/DDBJ databases">
        <title>Genome sequence of Adhaeribacter sp. M2.</title>
        <authorList>
            <person name="Srinivasan S."/>
        </authorList>
    </citation>
    <scope>NUCLEOTIDE SEQUENCE [LARGE SCALE GENOMIC DNA]</scope>
    <source>
        <strain evidence="1 2">M2</strain>
    </source>
</reference>
<name>A0A5N1J4B7_9BACT</name>
<protein>
    <submittedName>
        <fullName evidence="1">Uncharacterized protein</fullName>
    </submittedName>
</protein>
<sequence length="211" mass="24853">MKNLKPNERELIKLTNFFKKRAEKLIQEGQLNEQEQQVTEACENLANSLYAHAANREAVLEKRKKLSEIVKDQAVCPKCNKSTHLKLNGVALSEQGWRSNKYKCRRCNITFTWNRPNNPWDLVPYLRQVIAEMDVTAHNEQLPSQTREHAAYNRDMMQENLAKLEPVLQTSDEELAEMEQREKEMAKLIHEFKNYLLIEKIKMDNWKEPEA</sequence>
<dbReference type="Proteomes" id="UP000326570">
    <property type="component" value="Unassembled WGS sequence"/>
</dbReference>
<dbReference type="AlphaFoldDB" id="A0A5N1J4B7"/>
<comment type="caution">
    <text evidence="1">The sequence shown here is derived from an EMBL/GenBank/DDBJ whole genome shotgun (WGS) entry which is preliminary data.</text>
</comment>
<keyword evidence="2" id="KW-1185">Reference proteome</keyword>